<comment type="caution">
    <text evidence="1">The sequence shown here is derived from an EMBL/GenBank/DDBJ whole genome shotgun (WGS) entry which is preliminary data.</text>
</comment>
<dbReference type="RefSeq" id="WP_270108585.1">
    <property type="nucleotide sequence ID" value="NZ_JAPZVP010000003.1"/>
</dbReference>
<sequence length="107" mass="11275">MDASLPSRKIMPSENATLAAVNAAIGPRAANATVSSTAIRMLTRLNAIARFRALSRRAAMHTPSAIQMRADSAATTENVSAAVMAEDRTSRPMSTSAAMICQGIGRW</sequence>
<evidence type="ECO:0000313" key="2">
    <source>
        <dbReference type="Proteomes" id="UP001146067"/>
    </source>
</evidence>
<dbReference type="EMBL" id="JAPZVP010000003">
    <property type="protein sequence ID" value="MDA1358770.1"/>
    <property type="molecule type" value="Genomic_DNA"/>
</dbReference>
<keyword evidence="2" id="KW-1185">Reference proteome</keyword>
<protein>
    <submittedName>
        <fullName evidence="1">Uncharacterized protein</fullName>
    </submittedName>
</protein>
<dbReference type="Proteomes" id="UP001146067">
    <property type="component" value="Unassembled WGS sequence"/>
</dbReference>
<name>A0A9X3P8P4_9ACTN</name>
<evidence type="ECO:0000313" key="1">
    <source>
        <dbReference type="EMBL" id="MDA1358770.1"/>
    </source>
</evidence>
<reference evidence="1" key="1">
    <citation type="submission" date="2022-12" db="EMBL/GenBank/DDBJ databases">
        <title>Gycomyces niveus sp.nov.,a novel actinomycete isolated from soil in Shouguan.</title>
        <authorList>
            <person name="Yang X."/>
        </authorList>
    </citation>
    <scope>NUCLEOTIDE SEQUENCE</scope>
    <source>
        <strain evidence="1">NEAU-A15</strain>
    </source>
</reference>
<organism evidence="1 2">
    <name type="scientific">Glycomyces luteolus</name>
    <dbReference type="NCBI Taxonomy" id="2670330"/>
    <lineage>
        <taxon>Bacteria</taxon>
        <taxon>Bacillati</taxon>
        <taxon>Actinomycetota</taxon>
        <taxon>Actinomycetes</taxon>
        <taxon>Glycomycetales</taxon>
        <taxon>Glycomycetaceae</taxon>
        <taxon>Glycomyces</taxon>
    </lineage>
</organism>
<dbReference type="AlphaFoldDB" id="A0A9X3P8P4"/>
<accession>A0A9X3P8P4</accession>
<proteinExistence type="predicted"/>
<gene>
    <name evidence="1" type="ORF">O1R50_04000</name>
</gene>